<evidence type="ECO:0000256" key="7">
    <source>
        <dbReference type="SAM" id="Phobius"/>
    </source>
</evidence>
<dbReference type="InterPro" id="IPR002293">
    <property type="entry name" value="AA/rel_permease1"/>
</dbReference>
<feature type="transmembrane region" description="Helical" evidence="7">
    <location>
        <begin position="872"/>
        <end position="891"/>
    </location>
</feature>
<feature type="transmembrane region" description="Helical" evidence="7">
    <location>
        <begin position="1499"/>
        <end position="1521"/>
    </location>
</feature>
<dbReference type="Pfam" id="PF00266">
    <property type="entry name" value="Aminotran_5"/>
    <property type="match status" value="1"/>
</dbReference>
<keyword evidence="5 7" id="KW-0472">Membrane</keyword>
<feature type="transmembrane region" description="Helical" evidence="7">
    <location>
        <begin position="831"/>
        <end position="852"/>
    </location>
</feature>
<feature type="transmembrane region" description="Helical" evidence="7">
    <location>
        <begin position="752"/>
        <end position="772"/>
    </location>
</feature>
<dbReference type="InterPro" id="IPR015424">
    <property type="entry name" value="PyrdxlP-dep_Trfase"/>
</dbReference>
<evidence type="ECO:0000256" key="5">
    <source>
        <dbReference type="ARBA" id="ARBA00023136"/>
    </source>
</evidence>
<feature type="compositionally biased region" description="Basic and acidic residues" evidence="6">
    <location>
        <begin position="1634"/>
        <end position="1646"/>
    </location>
</feature>
<dbReference type="PROSITE" id="PS00218">
    <property type="entry name" value="AMINO_ACID_PERMEASE_1"/>
    <property type="match status" value="2"/>
</dbReference>
<feature type="domain" description="Aminotransferase class V" evidence="8">
    <location>
        <begin position="103"/>
        <end position="494"/>
    </location>
</feature>
<dbReference type="Gene3D" id="3.40.640.10">
    <property type="entry name" value="Type I PLP-dependent aspartate aminotransferase-like (Major domain)"/>
    <property type="match status" value="1"/>
</dbReference>
<keyword evidence="2" id="KW-0813">Transport</keyword>
<evidence type="ECO:0000313" key="10">
    <source>
        <dbReference type="Proteomes" id="UP001295794"/>
    </source>
</evidence>
<feature type="region of interest" description="Disordered" evidence="6">
    <location>
        <begin position="1627"/>
        <end position="1646"/>
    </location>
</feature>
<dbReference type="Proteomes" id="UP001295794">
    <property type="component" value="Unassembled WGS sequence"/>
</dbReference>
<dbReference type="GO" id="GO:0022857">
    <property type="term" value="F:transmembrane transporter activity"/>
    <property type="evidence" value="ECO:0007669"/>
    <property type="project" value="InterPro"/>
</dbReference>
<dbReference type="PANTHER" id="PTHR45649:SF28">
    <property type="entry name" value="TRANSPORTER, PUTATIVE (EUROFUNG)-RELATED"/>
    <property type="match status" value="1"/>
</dbReference>
<evidence type="ECO:0000313" key="9">
    <source>
        <dbReference type="EMBL" id="CAK5270488.1"/>
    </source>
</evidence>
<feature type="transmembrane region" description="Helical" evidence="7">
    <location>
        <begin position="1563"/>
        <end position="1581"/>
    </location>
</feature>
<comment type="subcellular location">
    <subcellularLocation>
        <location evidence="1">Membrane</location>
        <topology evidence="1">Multi-pass membrane protein</topology>
    </subcellularLocation>
</comment>
<feature type="transmembrane region" description="Helical" evidence="7">
    <location>
        <begin position="1017"/>
        <end position="1036"/>
    </location>
</feature>
<dbReference type="InterPro" id="IPR004840">
    <property type="entry name" value="Amino_acid_permease_CS"/>
</dbReference>
<dbReference type="SUPFAM" id="SSF53383">
    <property type="entry name" value="PLP-dependent transferases"/>
    <property type="match status" value="1"/>
</dbReference>
<feature type="transmembrane region" description="Helical" evidence="7">
    <location>
        <begin position="1527"/>
        <end position="1551"/>
    </location>
</feature>
<protein>
    <recommendedName>
        <fullName evidence="8">Aminotransferase class V domain-containing protein</fullName>
    </recommendedName>
</protein>
<dbReference type="InterPro" id="IPR015422">
    <property type="entry name" value="PyrdxlP-dep_Trfase_small"/>
</dbReference>
<feature type="transmembrane region" description="Helical" evidence="7">
    <location>
        <begin position="1399"/>
        <end position="1420"/>
    </location>
</feature>
<proteinExistence type="predicted"/>
<reference evidence="9" key="1">
    <citation type="submission" date="2023-11" db="EMBL/GenBank/DDBJ databases">
        <authorList>
            <person name="De Vega J J."/>
            <person name="De Vega J J."/>
        </authorList>
    </citation>
    <scope>NUCLEOTIDE SEQUENCE</scope>
</reference>
<accession>A0AAD2Q308</accession>
<feature type="transmembrane region" description="Helical" evidence="7">
    <location>
        <begin position="720"/>
        <end position="740"/>
    </location>
</feature>
<feature type="transmembrane region" description="Helical" evidence="7">
    <location>
        <begin position="1452"/>
        <end position="1473"/>
    </location>
</feature>
<dbReference type="GO" id="GO:0016020">
    <property type="term" value="C:membrane"/>
    <property type="evidence" value="ECO:0007669"/>
    <property type="project" value="UniProtKB-SubCell"/>
</dbReference>
<dbReference type="Pfam" id="PF13520">
    <property type="entry name" value="AA_permease_2"/>
    <property type="match status" value="3"/>
</dbReference>
<keyword evidence="3 7" id="KW-0812">Transmembrane</keyword>
<keyword evidence="10" id="KW-1185">Reference proteome</keyword>
<evidence type="ECO:0000259" key="8">
    <source>
        <dbReference type="Pfam" id="PF00266"/>
    </source>
</evidence>
<feature type="transmembrane region" description="Helical" evidence="7">
    <location>
        <begin position="792"/>
        <end position="811"/>
    </location>
</feature>
<organism evidence="9 10">
    <name type="scientific">Mycena citricolor</name>
    <dbReference type="NCBI Taxonomy" id="2018698"/>
    <lineage>
        <taxon>Eukaryota</taxon>
        <taxon>Fungi</taxon>
        <taxon>Dikarya</taxon>
        <taxon>Basidiomycota</taxon>
        <taxon>Agaricomycotina</taxon>
        <taxon>Agaricomycetes</taxon>
        <taxon>Agaricomycetidae</taxon>
        <taxon>Agaricales</taxon>
        <taxon>Marasmiineae</taxon>
        <taxon>Mycenaceae</taxon>
        <taxon>Mycena</taxon>
    </lineage>
</organism>
<sequence length="1646" mass="178782">MTPVRNFARTTRPGRSQGRYWALMTSDVPETLKGRMAPTPVESASMWGERDDDHMSRIKGILSPTGKPIFPSSTLRITIMPALDVAFVRSHFPAFSKKPGFVFAENAGGSQIIQSSIDRLTDYLISTNVQFGAGYELSIASTDRVMGATEGARELLNAASADEVVFGPSSTANLENLARAIEKDIKVGDEFIVTGEHEANCGPWKKLAERTGAVIKYWISSPTAANNPYSHQLKIEELLLLITSKTRLVAFPAVSNLLGSVVPVAEVSKAVRAEAAAKGAAKVEISVDCVAYAPHRRMDVQAWDVEYCVFSYYKVYGPHVSALYIRKQVMESSVASIAHHFIPTHGAYKLQPGGPGYEAVYGTTAIVPYLQSLVPEHDLTTAFAAIAEHETQLVSKLLGFLTAPEQRARGVLVVGVEDVSADRVPTISFIVAGDRSIRSTAIVDVFDKDGRIGIRYGHMYAYTLASHLPPPFTLDDGAVRVSLVHYNTLEEVDMIIEFKCISVSVPFIPVANTYSIDDPHKASRFRYERTYFCSDLVMSDSESPTHAQDLQKLGYEQEMTLARAIPDPIQSVSRRLRFDTADVFAVTLAIMAVRKASSFYCPFDSDERSIAYGLAAPLATSLAAGGPATILWGWLLVSLLTLPLALSLGEICAKYPTSAGAYYWCFRLASSRRRLLLSWFNGWLTMVGVWTAGLSVTFGTTQLIIAGAGIYLPDWEAKPWQTYVIFLAVAAVTLAFCAFFNSILPLLDIISAYWTILGVIVTLVCVSAKAAAGRHSAAFALGHFDSGPSGWTPGWGFFIGLLPPAYTFAGLGMIASMAEEVRDPSRNLPRAIVWSIPIGFLTGVLFLVPILFTLPDIATLISVSSGQPIGLLFELIMGSKGGGFGLVRWFISAFSVDDTRSVLISAIVFGIGMFCAISIACAASRSTWAFARDSALPFHRTFSVVHPHLGVPLNALLLSTAIQLALGLLYLGSSTAFNAFVAVAVICLGASYTFPIAVSLFNGRKDMHDSPFPLGRFGAAMNGIAVVWVAFQLVLFSMPPAVPVTRQSMNYASVVFVGFAAISAVWYLISEWRVACSELTVLNDLRAGDIITKGHKCLRTQLNSRLRMKCRLESRGDSSHKHQRLGIFRTLRRWGEADLVTQLRTKTTTSVTTWERSSCPGDATAKPLLDDRELLVTSLACEVSHAMAESESSTHAQDLQKLGYEQEMTRSRGLFHILFSEPLSCTGQLASLSAAKRSWPSVRHSPAYHHSHSDKRSTAFGLAAPFATSLAAGGPATILWGWLLVSLFALPLALSLGEICAKYPTSAGAYYWCFRLASPRWRLLLSWFNGWLTTVGVWTISLSVTFGTAQLIVAGAGIYLPDWEAKPWQTLTAYTFAGIGMIASMAEEVRDPSRNLPRAIVWSIPIGFLTGVLFLVPILFTLPDIATLISVSSGQPIGLLFELIMGSKGGGFGLWFIIFGIGMFCAISISCAASRSTWAFARDGALPFHRTFSVVHPHLGVPLNALLLSTAIQLALGLLYLGSSTAFNAFVAVAVICLGASYTFPIAVSLFNGRKDMHDSPFPLGRFGGAMNGIAVVWVAFELVLFSMPPAVPVTRQSMNYASVVFVGFGTISAVWYLISGRHHYKGPQVPEDSAERSFEKNEMTP</sequence>
<evidence type="ECO:0000256" key="6">
    <source>
        <dbReference type="SAM" id="MobiDB-lite"/>
    </source>
</evidence>
<feature type="transmembrane region" description="Helical" evidence="7">
    <location>
        <begin position="1371"/>
        <end position="1387"/>
    </location>
</feature>
<dbReference type="Gene3D" id="3.90.1150.10">
    <property type="entry name" value="Aspartate Aminotransferase, domain 1"/>
    <property type="match status" value="1"/>
</dbReference>
<evidence type="ECO:0000256" key="3">
    <source>
        <dbReference type="ARBA" id="ARBA00022692"/>
    </source>
</evidence>
<dbReference type="GO" id="GO:0006865">
    <property type="term" value="P:amino acid transport"/>
    <property type="evidence" value="ECO:0007669"/>
    <property type="project" value="InterPro"/>
</dbReference>
<comment type="caution">
    <text evidence="9">The sequence shown here is derived from an EMBL/GenBank/DDBJ whole genome shotgun (WGS) entry which is preliminary data.</text>
</comment>
<feature type="transmembrane region" description="Helical" evidence="7">
    <location>
        <begin position="1601"/>
        <end position="1619"/>
    </location>
</feature>
<feature type="transmembrane region" description="Helical" evidence="7">
    <location>
        <begin position="1048"/>
        <end position="1069"/>
    </location>
</feature>
<feature type="transmembrane region" description="Helical" evidence="7">
    <location>
        <begin position="979"/>
        <end position="997"/>
    </location>
</feature>
<feature type="transmembrane region" description="Helical" evidence="7">
    <location>
        <begin position="903"/>
        <end position="931"/>
    </location>
</feature>
<dbReference type="EMBL" id="CAVNYO010000167">
    <property type="protein sequence ID" value="CAK5270488.1"/>
    <property type="molecule type" value="Genomic_DNA"/>
</dbReference>
<gene>
    <name evidence="9" type="ORF">MYCIT1_LOCUS14943</name>
</gene>
<dbReference type="InterPro" id="IPR000192">
    <property type="entry name" value="Aminotrans_V_dom"/>
</dbReference>
<evidence type="ECO:0000256" key="1">
    <source>
        <dbReference type="ARBA" id="ARBA00004141"/>
    </source>
</evidence>
<evidence type="ECO:0000256" key="2">
    <source>
        <dbReference type="ARBA" id="ARBA00022448"/>
    </source>
</evidence>
<feature type="transmembrane region" description="Helical" evidence="7">
    <location>
        <begin position="631"/>
        <end position="653"/>
    </location>
</feature>
<dbReference type="Gene3D" id="1.20.1740.10">
    <property type="entry name" value="Amino acid/polyamine transporter I"/>
    <property type="match status" value="3"/>
</dbReference>
<name>A0AAD2Q308_9AGAR</name>
<evidence type="ECO:0000256" key="4">
    <source>
        <dbReference type="ARBA" id="ARBA00022989"/>
    </source>
</evidence>
<keyword evidence="4 7" id="KW-1133">Transmembrane helix</keyword>
<dbReference type="PANTHER" id="PTHR45649">
    <property type="entry name" value="AMINO-ACID PERMEASE BAT1"/>
    <property type="match status" value="1"/>
</dbReference>
<dbReference type="InterPro" id="IPR015421">
    <property type="entry name" value="PyrdxlP-dep_Trfase_major"/>
</dbReference>
<feature type="transmembrane region" description="Helical" evidence="7">
    <location>
        <begin position="674"/>
        <end position="700"/>
    </location>
</feature>
<feature type="transmembrane region" description="Helical" evidence="7">
    <location>
        <begin position="1330"/>
        <end position="1359"/>
    </location>
</feature>